<dbReference type="EMBL" id="QCYK01000001">
    <property type="protein sequence ID" value="PUZ29744.1"/>
    <property type="molecule type" value="Genomic_DNA"/>
</dbReference>
<accession>A0A2T7BPZ1</accession>
<proteinExistence type="predicted"/>
<dbReference type="Gene3D" id="3.40.50.12370">
    <property type="match status" value="1"/>
</dbReference>
<comment type="caution">
    <text evidence="1">The sequence shown here is derived from an EMBL/GenBank/DDBJ whole genome shotgun (WGS) entry which is preliminary data.</text>
</comment>
<dbReference type="SUPFAM" id="SSF52402">
    <property type="entry name" value="Adenine nucleotide alpha hydrolases-like"/>
    <property type="match status" value="1"/>
</dbReference>
<reference evidence="1 2" key="1">
    <citation type="submission" date="2018-04" db="EMBL/GenBank/DDBJ databases">
        <title>Chitinophaga fuyangensis sp. nov., isolated from soil in a chemical factory.</title>
        <authorList>
            <person name="Chen K."/>
        </authorList>
    </citation>
    <scope>NUCLEOTIDE SEQUENCE [LARGE SCALE GENOMIC DNA]</scope>
    <source>
        <strain evidence="1 2">LY-1</strain>
    </source>
</reference>
<name>A0A2T7BPZ1_9BACT</name>
<evidence type="ECO:0008006" key="3">
    <source>
        <dbReference type="Google" id="ProtNLM"/>
    </source>
</evidence>
<dbReference type="AlphaFoldDB" id="A0A2T7BPZ1"/>
<evidence type="ECO:0000313" key="1">
    <source>
        <dbReference type="EMBL" id="PUZ29744.1"/>
    </source>
</evidence>
<gene>
    <name evidence="1" type="ORF">DCC81_09975</name>
</gene>
<dbReference type="Proteomes" id="UP000244450">
    <property type="component" value="Unassembled WGS sequence"/>
</dbReference>
<dbReference type="RefSeq" id="WP_108686382.1">
    <property type="nucleotide sequence ID" value="NZ_QCYK01000001.1"/>
</dbReference>
<sequence>MNKVLLVSDGLHSASNAFDFINRINAHYPVTIAGAFLPRKYVYNWTYALPEGGLYKPPIDAGDAYLVNSHVRDFKEHCRENNISFRVHRELYQEALPALKLESRFADLMFLCGEDFYNDLTFNTPSDYMRDILHGAECPVILIPEQANYPESVVLAYDGSRASAYAIRQFANLCPQWKQLPVYLVYVASKDTNELPYETYIREHTETHFPSLSTYRLNKDDHDDFAKWLAGPRNPILVTGAFGRSGLSELFHRSFAAGMAAGKKIPLFVAHP</sequence>
<organism evidence="1 2">
    <name type="scientific">Chitinophaga parva</name>
    <dbReference type="NCBI Taxonomy" id="2169414"/>
    <lineage>
        <taxon>Bacteria</taxon>
        <taxon>Pseudomonadati</taxon>
        <taxon>Bacteroidota</taxon>
        <taxon>Chitinophagia</taxon>
        <taxon>Chitinophagales</taxon>
        <taxon>Chitinophagaceae</taxon>
        <taxon>Chitinophaga</taxon>
    </lineage>
</organism>
<keyword evidence="2" id="KW-1185">Reference proteome</keyword>
<dbReference type="OrthoDB" id="659195at2"/>
<protein>
    <recommendedName>
        <fullName evidence="3">Universal stress protein</fullName>
    </recommendedName>
</protein>
<evidence type="ECO:0000313" key="2">
    <source>
        <dbReference type="Proteomes" id="UP000244450"/>
    </source>
</evidence>